<name>A0A8S4SJD9_9NEOP</name>
<accession>A0A8S4SJD9</accession>
<comment type="caution">
    <text evidence="1">The sequence shown here is derived from an EMBL/GenBank/DDBJ whole genome shotgun (WGS) entry which is preliminary data.</text>
</comment>
<gene>
    <name evidence="1" type="primary">jg16829</name>
    <name evidence="1" type="ORF">PAEG_LOCUS24829</name>
</gene>
<dbReference type="EMBL" id="CAKXAJ010026274">
    <property type="protein sequence ID" value="CAH2265173.1"/>
    <property type="molecule type" value="Genomic_DNA"/>
</dbReference>
<evidence type="ECO:0000313" key="1">
    <source>
        <dbReference type="EMBL" id="CAH2265173.1"/>
    </source>
</evidence>
<sequence>MRRSVDELELPTRVAKLKLQWAGHLRCWNGDPAPANAALVNFKNVSECTYLLLGFECWTEKGEKFKTLATPSSPNRF</sequence>
<protein>
    <submittedName>
        <fullName evidence="1">Jg16829 protein</fullName>
    </submittedName>
</protein>
<dbReference type="Proteomes" id="UP000838756">
    <property type="component" value="Unassembled WGS sequence"/>
</dbReference>
<proteinExistence type="predicted"/>
<dbReference type="AlphaFoldDB" id="A0A8S4SJD9"/>
<organism evidence="1 2">
    <name type="scientific">Pararge aegeria aegeria</name>
    <dbReference type="NCBI Taxonomy" id="348720"/>
    <lineage>
        <taxon>Eukaryota</taxon>
        <taxon>Metazoa</taxon>
        <taxon>Ecdysozoa</taxon>
        <taxon>Arthropoda</taxon>
        <taxon>Hexapoda</taxon>
        <taxon>Insecta</taxon>
        <taxon>Pterygota</taxon>
        <taxon>Neoptera</taxon>
        <taxon>Endopterygota</taxon>
        <taxon>Lepidoptera</taxon>
        <taxon>Glossata</taxon>
        <taxon>Ditrysia</taxon>
        <taxon>Papilionoidea</taxon>
        <taxon>Nymphalidae</taxon>
        <taxon>Satyrinae</taxon>
        <taxon>Satyrini</taxon>
        <taxon>Parargina</taxon>
        <taxon>Pararge</taxon>
    </lineage>
</organism>
<evidence type="ECO:0000313" key="2">
    <source>
        <dbReference type="Proteomes" id="UP000838756"/>
    </source>
</evidence>
<keyword evidence="2" id="KW-1185">Reference proteome</keyword>
<reference evidence="1" key="1">
    <citation type="submission" date="2022-03" db="EMBL/GenBank/DDBJ databases">
        <authorList>
            <person name="Lindestad O."/>
        </authorList>
    </citation>
    <scope>NUCLEOTIDE SEQUENCE</scope>
</reference>